<name>A0A7W7M7B9_9ACTN</name>
<dbReference type="RefSeq" id="WP_185040108.1">
    <property type="nucleotide sequence ID" value="NZ_BAABFG010000005.1"/>
</dbReference>
<gene>
    <name evidence="4" type="ORF">BJY16_003050</name>
</gene>
<feature type="region of interest" description="Disordered" evidence="1">
    <location>
        <begin position="35"/>
        <end position="68"/>
    </location>
</feature>
<dbReference type="Proteomes" id="UP000546162">
    <property type="component" value="Unassembled WGS sequence"/>
</dbReference>
<accession>A0A7W7M7B9</accession>
<evidence type="ECO:0000313" key="4">
    <source>
        <dbReference type="EMBL" id="MBB4739591.1"/>
    </source>
</evidence>
<feature type="transmembrane region" description="Helical" evidence="2">
    <location>
        <begin position="217"/>
        <end position="239"/>
    </location>
</feature>
<dbReference type="AlphaFoldDB" id="A0A7W7M7B9"/>
<dbReference type="EMBL" id="JACHNB010000001">
    <property type="protein sequence ID" value="MBB4739591.1"/>
    <property type="molecule type" value="Genomic_DNA"/>
</dbReference>
<proteinExistence type="predicted"/>
<organism evidence="4 5">
    <name type="scientific">Actinoplanes octamycinicus</name>
    <dbReference type="NCBI Taxonomy" id="135948"/>
    <lineage>
        <taxon>Bacteria</taxon>
        <taxon>Bacillati</taxon>
        <taxon>Actinomycetota</taxon>
        <taxon>Actinomycetes</taxon>
        <taxon>Micromonosporales</taxon>
        <taxon>Micromonosporaceae</taxon>
        <taxon>Actinoplanes</taxon>
    </lineage>
</organism>
<keyword evidence="2" id="KW-1133">Transmembrane helix</keyword>
<evidence type="ECO:0000256" key="2">
    <source>
        <dbReference type="SAM" id="Phobius"/>
    </source>
</evidence>
<evidence type="ECO:0000313" key="5">
    <source>
        <dbReference type="Proteomes" id="UP000546162"/>
    </source>
</evidence>
<protein>
    <submittedName>
        <fullName evidence="4">Uncharacterized protein</fullName>
    </submittedName>
</protein>
<comment type="caution">
    <text evidence="4">The sequence shown here is derived from an EMBL/GenBank/DDBJ whole genome shotgun (WGS) entry which is preliminary data.</text>
</comment>
<keyword evidence="3" id="KW-0732">Signal</keyword>
<sequence length="243" mass="25121">MVVRRAMKRVATAAGALTIAAALALGTTPAAAQAETAGQSGTIPATKPTAKPPAAPKAQPNGIHITGQGVPEEGIKVLQGEDPKLFRMLITEVGWLATAQPQASPPGKSAKLGPKYLVQVLIGEKAAQEYELYPLATGGPRAHRPATQPAAGKRQTDGWFYGRQSMSESLRLSGVPLKAKPDVVNGGIGGGVGETLDQSELDPVGGAGQLFGQMRQLLLLNGAVLLVILTGLAGMAFLIRRRV</sequence>
<keyword evidence="2" id="KW-0812">Transmembrane</keyword>
<evidence type="ECO:0000256" key="1">
    <source>
        <dbReference type="SAM" id="MobiDB-lite"/>
    </source>
</evidence>
<keyword evidence="5" id="KW-1185">Reference proteome</keyword>
<evidence type="ECO:0000256" key="3">
    <source>
        <dbReference type="SAM" id="SignalP"/>
    </source>
</evidence>
<feature type="chain" id="PRO_5030870812" evidence="3">
    <location>
        <begin position="33"/>
        <end position="243"/>
    </location>
</feature>
<feature type="signal peptide" evidence="3">
    <location>
        <begin position="1"/>
        <end position="32"/>
    </location>
</feature>
<reference evidence="4 5" key="1">
    <citation type="submission" date="2020-08" db="EMBL/GenBank/DDBJ databases">
        <title>Sequencing the genomes of 1000 actinobacteria strains.</title>
        <authorList>
            <person name="Klenk H.-P."/>
        </authorList>
    </citation>
    <scope>NUCLEOTIDE SEQUENCE [LARGE SCALE GENOMIC DNA]</scope>
    <source>
        <strain evidence="4 5">DSM 45809</strain>
    </source>
</reference>
<keyword evidence="2" id="KW-0472">Membrane</keyword>